<dbReference type="InterPro" id="IPR000182">
    <property type="entry name" value="GNAT_dom"/>
</dbReference>
<gene>
    <name evidence="2" type="ORF">KACHI17_16280</name>
</gene>
<dbReference type="InterPro" id="IPR016181">
    <property type="entry name" value="Acyl_CoA_acyltransferase"/>
</dbReference>
<dbReference type="PANTHER" id="PTHR43305">
    <property type="entry name" value="FAMILY N-ACETYLTRANSFERASE, PUTATIVE (AFU_ORTHOLOGUE AFUA_2G01380)-RELATED"/>
    <property type="match status" value="1"/>
</dbReference>
<dbReference type="PROSITE" id="PS51186">
    <property type="entry name" value="GNAT"/>
    <property type="match status" value="1"/>
</dbReference>
<evidence type="ECO:0000259" key="1">
    <source>
        <dbReference type="PROSITE" id="PS51186"/>
    </source>
</evidence>
<dbReference type="AlphaFoldDB" id="A0AAT9GJU4"/>
<protein>
    <submittedName>
        <fullName evidence="2">GNAT family N-acetyltransferase</fullName>
    </submittedName>
</protein>
<dbReference type="PANTHER" id="PTHR43305:SF1">
    <property type="entry name" value="FAMILY N-ACETYLTRANSFERASE, PUTATIVE (AFU_ORTHOLOGUE AFUA_2G01380)-RELATED"/>
    <property type="match status" value="1"/>
</dbReference>
<accession>A0AAT9GJU4</accession>
<dbReference type="InterPro" id="IPR052777">
    <property type="entry name" value="Acetyltransferase_Enz"/>
</dbReference>
<proteinExistence type="predicted"/>
<reference evidence="2" key="1">
    <citation type="submission" date="2024-02" db="EMBL/GenBank/DDBJ databases">
        <title>Sediminibacterium planktonica sp. nov. and Sediminibacterium longus sp. nov., isolated from surface lake and river water.</title>
        <authorList>
            <person name="Watanabe K."/>
            <person name="Takemine S."/>
            <person name="Ishii Y."/>
            <person name="Ogata Y."/>
            <person name="Shindo C."/>
            <person name="Suda W."/>
        </authorList>
    </citation>
    <scope>NUCLEOTIDE SEQUENCE</scope>
    <source>
        <strain evidence="2">KACHI17</strain>
    </source>
</reference>
<evidence type="ECO:0000313" key="2">
    <source>
        <dbReference type="EMBL" id="BFG70747.1"/>
    </source>
</evidence>
<feature type="domain" description="N-acetyltransferase" evidence="1">
    <location>
        <begin position="2"/>
        <end position="157"/>
    </location>
</feature>
<dbReference type="CDD" id="cd04301">
    <property type="entry name" value="NAT_SF"/>
    <property type="match status" value="1"/>
</dbReference>
<dbReference type="SUPFAM" id="SSF55729">
    <property type="entry name" value="Acyl-CoA N-acyltransferases (Nat)"/>
    <property type="match status" value="1"/>
</dbReference>
<name>A0AAT9GJU4_9BACT</name>
<organism evidence="2">
    <name type="scientific">Sediminibacterium sp. KACHI17</name>
    <dbReference type="NCBI Taxonomy" id="1751071"/>
    <lineage>
        <taxon>Bacteria</taxon>
        <taxon>Pseudomonadati</taxon>
        <taxon>Bacteroidota</taxon>
        <taxon>Chitinophagia</taxon>
        <taxon>Chitinophagales</taxon>
        <taxon>Chitinophagaceae</taxon>
        <taxon>Sediminibacterium</taxon>
    </lineage>
</organism>
<dbReference type="Gene3D" id="3.40.630.30">
    <property type="match status" value="1"/>
</dbReference>
<dbReference type="Pfam" id="PF00583">
    <property type="entry name" value="Acetyltransf_1"/>
    <property type="match status" value="1"/>
</dbReference>
<sequence>MLRIQKILPDSAALETVRQLFLEYADELQENLCFQSFDAEVKDPMKKYGPPTGALFLAYWNEEPAGCIALQPLKEEGVCEMKRLYVKPVFRKYGIGRSLVDLLLSESRQLGYSKMRLDTLERLQPAIALYNSLGFETIHAYNENPLSGVVYMEKQIQ</sequence>
<dbReference type="EMBL" id="AP029612">
    <property type="protein sequence ID" value="BFG70747.1"/>
    <property type="molecule type" value="Genomic_DNA"/>
</dbReference>
<dbReference type="RefSeq" id="WP_353548386.1">
    <property type="nucleotide sequence ID" value="NZ_AP029612.1"/>
</dbReference>
<dbReference type="GO" id="GO:0016747">
    <property type="term" value="F:acyltransferase activity, transferring groups other than amino-acyl groups"/>
    <property type="evidence" value="ECO:0007669"/>
    <property type="project" value="InterPro"/>
</dbReference>